<dbReference type="PANTHER" id="PTHR43395">
    <property type="entry name" value="SENSOR HISTIDINE KINASE CHEA"/>
    <property type="match status" value="1"/>
</dbReference>
<feature type="domain" description="HPt" evidence="5">
    <location>
        <begin position="8"/>
        <end position="111"/>
    </location>
</feature>
<dbReference type="PROSITE" id="PS50110">
    <property type="entry name" value="RESPONSE_REGULATORY"/>
    <property type="match status" value="1"/>
</dbReference>
<dbReference type="Gene3D" id="1.20.120.160">
    <property type="entry name" value="HPT domain"/>
    <property type="match status" value="1"/>
</dbReference>
<keyword evidence="1" id="KW-0902">Two-component regulatory system</keyword>
<dbReference type="CDD" id="cd00088">
    <property type="entry name" value="HPT"/>
    <property type="match status" value="1"/>
</dbReference>
<evidence type="ECO:0000313" key="6">
    <source>
        <dbReference type="EMBL" id="MET1256412.1"/>
    </source>
</evidence>
<dbReference type="Gene3D" id="3.40.50.2300">
    <property type="match status" value="1"/>
</dbReference>
<evidence type="ECO:0000259" key="4">
    <source>
        <dbReference type="PROSITE" id="PS50110"/>
    </source>
</evidence>
<proteinExistence type="predicted"/>
<dbReference type="Pfam" id="PF01627">
    <property type="entry name" value="Hpt"/>
    <property type="match status" value="1"/>
</dbReference>
<dbReference type="InterPro" id="IPR008207">
    <property type="entry name" value="Sig_transdc_His_kin_Hpt_dom"/>
</dbReference>
<feature type="domain" description="Response regulatory" evidence="4">
    <location>
        <begin position="139"/>
        <end position="252"/>
    </location>
</feature>
<comment type="caution">
    <text evidence="6">The sequence shown here is derived from an EMBL/GenBank/DDBJ whole genome shotgun (WGS) entry which is preliminary data.</text>
</comment>
<keyword evidence="2" id="KW-0597">Phosphoprotein</keyword>
<sequence length="254" mass="28852">MNNNPEAFHHLLDQIRNDFLVELPERCDYLEDLTFQLEKEPDDKKIFNEIFRAVHSLKGSGGIHGLTILTRLCHQFENLLNLFTNKSQLTESVISSIFTFIDLIRQIATLSLTEKKPDFSALEIAIEQIISRHFHREKSGFVIESSPMMASLYLQTLENLPIHLRVSTNGLEGLTVLLRESFDFIIVGKELNELNGIALIAALRYSQSQNANIPALFVTSKYSKNLDELSTTTVIQKDQNLADNLYQAVESIIS</sequence>
<dbReference type="SUPFAM" id="SSF47226">
    <property type="entry name" value="Histidine-containing phosphotransfer domain, HPT domain"/>
    <property type="match status" value="1"/>
</dbReference>
<dbReference type="Proteomes" id="UP001548189">
    <property type="component" value="Unassembled WGS sequence"/>
</dbReference>
<evidence type="ECO:0000256" key="1">
    <source>
        <dbReference type="ARBA" id="ARBA00023012"/>
    </source>
</evidence>
<reference evidence="6 7" key="1">
    <citation type="submission" date="2024-06" db="EMBL/GenBank/DDBJ databases">
        <authorList>
            <person name="Li F."/>
        </authorList>
    </citation>
    <scope>NUCLEOTIDE SEQUENCE [LARGE SCALE GENOMIC DNA]</scope>
    <source>
        <strain evidence="6 7">GXAS 311</strain>
    </source>
</reference>
<dbReference type="InterPro" id="IPR036641">
    <property type="entry name" value="HPT_dom_sf"/>
</dbReference>
<evidence type="ECO:0000259" key="5">
    <source>
        <dbReference type="PROSITE" id="PS50894"/>
    </source>
</evidence>
<dbReference type="InterPro" id="IPR051315">
    <property type="entry name" value="Bact_Chemotaxis_CheA"/>
</dbReference>
<dbReference type="RefSeq" id="WP_353896998.1">
    <property type="nucleotide sequence ID" value="NZ_JBEVCJ010000021.1"/>
</dbReference>
<comment type="caution">
    <text evidence="3">Lacks conserved residue(s) required for the propagation of feature annotation.</text>
</comment>
<protein>
    <submittedName>
        <fullName evidence="6">Hpt domain-containing protein</fullName>
    </submittedName>
</protein>
<keyword evidence="7" id="KW-1185">Reference proteome</keyword>
<dbReference type="EMBL" id="JBEVCJ010000021">
    <property type="protein sequence ID" value="MET1256412.1"/>
    <property type="molecule type" value="Genomic_DNA"/>
</dbReference>
<evidence type="ECO:0000256" key="2">
    <source>
        <dbReference type="PROSITE-ProRule" id="PRU00110"/>
    </source>
</evidence>
<dbReference type="InterPro" id="IPR001789">
    <property type="entry name" value="Sig_transdc_resp-reg_receiver"/>
</dbReference>
<dbReference type="PANTHER" id="PTHR43395:SF1">
    <property type="entry name" value="CHEMOTAXIS PROTEIN CHEA"/>
    <property type="match status" value="1"/>
</dbReference>
<dbReference type="InterPro" id="IPR011006">
    <property type="entry name" value="CheY-like_superfamily"/>
</dbReference>
<evidence type="ECO:0000313" key="7">
    <source>
        <dbReference type="Proteomes" id="UP001548189"/>
    </source>
</evidence>
<organism evidence="6 7">
    <name type="scientific">Aliikangiella maris</name>
    <dbReference type="NCBI Taxonomy" id="3162458"/>
    <lineage>
        <taxon>Bacteria</taxon>
        <taxon>Pseudomonadati</taxon>
        <taxon>Pseudomonadota</taxon>
        <taxon>Gammaproteobacteria</taxon>
        <taxon>Oceanospirillales</taxon>
        <taxon>Pleioneaceae</taxon>
        <taxon>Aliikangiella</taxon>
    </lineage>
</organism>
<dbReference type="SUPFAM" id="SSF52172">
    <property type="entry name" value="CheY-like"/>
    <property type="match status" value="1"/>
</dbReference>
<gene>
    <name evidence="6" type="ORF">ABVT43_14825</name>
</gene>
<name>A0ABV2BWU4_9GAMM</name>
<dbReference type="PROSITE" id="PS50894">
    <property type="entry name" value="HPT"/>
    <property type="match status" value="1"/>
</dbReference>
<accession>A0ABV2BWU4</accession>
<evidence type="ECO:0000256" key="3">
    <source>
        <dbReference type="PROSITE-ProRule" id="PRU00169"/>
    </source>
</evidence>
<dbReference type="SMART" id="SM00073">
    <property type="entry name" value="HPT"/>
    <property type="match status" value="1"/>
</dbReference>
<feature type="modified residue" description="Phosphohistidine" evidence="2">
    <location>
        <position position="55"/>
    </location>
</feature>